<evidence type="ECO:0000313" key="4">
    <source>
        <dbReference type="Proteomes" id="UP000475545"/>
    </source>
</evidence>
<organism evidence="3 4">
    <name type="scientific">Gordonia mangrovi</name>
    <dbReference type="NCBI Taxonomy" id="2665643"/>
    <lineage>
        <taxon>Bacteria</taxon>
        <taxon>Bacillati</taxon>
        <taxon>Actinomycetota</taxon>
        <taxon>Actinomycetes</taxon>
        <taxon>Mycobacteriales</taxon>
        <taxon>Gordoniaceae</taxon>
        <taxon>Gordonia</taxon>
    </lineage>
</organism>
<reference evidence="3 4" key="1">
    <citation type="submission" date="2019-11" db="EMBL/GenBank/DDBJ databases">
        <title>Gordonia sp. nov., a novel actinobacterium isolated from mangrove soil in Hainan.</title>
        <authorList>
            <person name="Huang X."/>
            <person name="Xie Y."/>
            <person name="Chu X."/>
            <person name="Xiao K."/>
        </authorList>
    </citation>
    <scope>NUCLEOTIDE SEQUENCE [LARGE SCALE GENOMIC DNA]</scope>
    <source>
        <strain evidence="3 4">HNM0687</strain>
    </source>
</reference>
<evidence type="ECO:0000259" key="2">
    <source>
        <dbReference type="SMART" id="SM00587"/>
    </source>
</evidence>
<comment type="caution">
    <text evidence="3">The sequence shown here is derived from an EMBL/GenBank/DDBJ whole genome shotgun (WGS) entry which is preliminary data.</text>
</comment>
<protein>
    <submittedName>
        <fullName evidence="3">Phosphotransferase</fullName>
    </submittedName>
</protein>
<evidence type="ECO:0000313" key="3">
    <source>
        <dbReference type="EMBL" id="MXP20019.1"/>
    </source>
</evidence>
<dbReference type="InterPro" id="IPR011009">
    <property type="entry name" value="Kinase-like_dom_sf"/>
</dbReference>
<dbReference type="PANTHER" id="PTHR11012:SF30">
    <property type="entry name" value="PROTEIN KINASE-LIKE DOMAIN-CONTAINING"/>
    <property type="match status" value="1"/>
</dbReference>
<dbReference type="InterPro" id="IPR004119">
    <property type="entry name" value="EcKL"/>
</dbReference>
<dbReference type="AlphaFoldDB" id="A0A6L7GJ97"/>
<sequence>MTSRTPRPVARPFPTGSDELTGSWLATTLGSSGARTPEVEVSRIGEGRGHMGSAFRIRVVGDEPADLPRSVVVKLPATQEEARQTADRGGLYEREVLFFQEIAPRIPMRVPGCHAAGYAAGEGFVLVLEDLGGATEIDQLDGLEPALAVGILEQLADFHAMWWESDELASMTWATRHTDAHRVANLTRILREGWPRLTASLADVLPNGCHEAGADMADLLPDAFAALANAPQTLLHGDVRLDNVLFVDPESPAVILDWQSVSRGAAVIDVAYFLAQNISATELEVRGGELLTAYRNRLACHGVEMDTTALRDQIALAMPLTFAVASSLFVLADTSDERTRELARVMATRAAAAVDHFGHPRDVLQSV</sequence>
<keyword evidence="3" id="KW-0808">Transferase</keyword>
<dbReference type="Proteomes" id="UP000475545">
    <property type="component" value="Unassembled WGS sequence"/>
</dbReference>
<dbReference type="Pfam" id="PF02958">
    <property type="entry name" value="EcKL"/>
    <property type="match status" value="1"/>
</dbReference>
<gene>
    <name evidence="3" type="ORF">GIY30_01380</name>
</gene>
<evidence type="ECO:0000256" key="1">
    <source>
        <dbReference type="SAM" id="MobiDB-lite"/>
    </source>
</evidence>
<dbReference type="EMBL" id="WMBR01000001">
    <property type="protein sequence ID" value="MXP20019.1"/>
    <property type="molecule type" value="Genomic_DNA"/>
</dbReference>
<name>A0A6L7GJ97_9ACTN</name>
<dbReference type="GO" id="GO:0016740">
    <property type="term" value="F:transferase activity"/>
    <property type="evidence" value="ECO:0007669"/>
    <property type="project" value="UniProtKB-KW"/>
</dbReference>
<dbReference type="InterPro" id="IPR015897">
    <property type="entry name" value="CHK_kinase-like"/>
</dbReference>
<dbReference type="Gene3D" id="3.90.1200.10">
    <property type="match status" value="1"/>
</dbReference>
<proteinExistence type="predicted"/>
<dbReference type="SUPFAM" id="SSF56112">
    <property type="entry name" value="Protein kinase-like (PK-like)"/>
    <property type="match status" value="1"/>
</dbReference>
<dbReference type="PANTHER" id="PTHR11012">
    <property type="entry name" value="PROTEIN KINASE-LIKE DOMAIN-CONTAINING"/>
    <property type="match status" value="1"/>
</dbReference>
<dbReference type="SMART" id="SM00587">
    <property type="entry name" value="CHK"/>
    <property type="match status" value="1"/>
</dbReference>
<accession>A0A6L7GJ97</accession>
<dbReference type="RefSeq" id="WP_160900194.1">
    <property type="nucleotide sequence ID" value="NZ_CP102850.1"/>
</dbReference>
<keyword evidence="4" id="KW-1185">Reference proteome</keyword>
<feature type="region of interest" description="Disordered" evidence="1">
    <location>
        <begin position="1"/>
        <end position="22"/>
    </location>
</feature>
<feature type="domain" description="CHK kinase-like" evidence="2">
    <location>
        <begin position="126"/>
        <end position="304"/>
    </location>
</feature>